<dbReference type="Pfam" id="PF07811">
    <property type="entry name" value="TadE"/>
    <property type="match status" value="1"/>
</dbReference>
<dbReference type="OrthoDB" id="7306064at2"/>
<organism evidence="3 4">
    <name type="scientific">Edaphosphingomonas laterariae</name>
    <dbReference type="NCBI Taxonomy" id="861865"/>
    <lineage>
        <taxon>Bacteria</taxon>
        <taxon>Pseudomonadati</taxon>
        <taxon>Pseudomonadota</taxon>
        <taxon>Alphaproteobacteria</taxon>
        <taxon>Sphingomonadales</taxon>
        <taxon>Rhizorhabdaceae</taxon>
        <taxon>Edaphosphingomonas</taxon>
    </lineage>
</organism>
<keyword evidence="1" id="KW-1133">Transmembrane helix</keyword>
<accession>A0A239HMT9</accession>
<protein>
    <submittedName>
        <fullName evidence="3">TadE-like protein</fullName>
    </submittedName>
</protein>
<name>A0A239HMT9_9SPHN</name>
<evidence type="ECO:0000313" key="3">
    <source>
        <dbReference type="EMBL" id="SNS82398.1"/>
    </source>
</evidence>
<feature type="transmembrane region" description="Helical" evidence="1">
    <location>
        <begin position="16"/>
        <end position="37"/>
    </location>
</feature>
<evidence type="ECO:0000313" key="4">
    <source>
        <dbReference type="Proteomes" id="UP000198281"/>
    </source>
</evidence>
<feature type="domain" description="TadE-like" evidence="2">
    <location>
        <begin position="16"/>
        <end position="58"/>
    </location>
</feature>
<evidence type="ECO:0000256" key="1">
    <source>
        <dbReference type="SAM" id="Phobius"/>
    </source>
</evidence>
<keyword evidence="4" id="KW-1185">Reference proteome</keyword>
<gene>
    <name evidence="3" type="ORF">SAMN06295912_11813</name>
</gene>
<dbReference type="Proteomes" id="UP000198281">
    <property type="component" value="Unassembled WGS sequence"/>
</dbReference>
<keyword evidence="1" id="KW-0812">Transmembrane</keyword>
<keyword evidence="1" id="KW-0472">Membrane</keyword>
<dbReference type="AlphaFoldDB" id="A0A239HMT9"/>
<dbReference type="InterPro" id="IPR012495">
    <property type="entry name" value="TadE-like_dom"/>
</dbReference>
<proteinExistence type="predicted"/>
<dbReference type="EMBL" id="FZOS01000018">
    <property type="protein sequence ID" value="SNS82398.1"/>
    <property type="molecule type" value="Genomic_DNA"/>
</dbReference>
<evidence type="ECO:0000259" key="2">
    <source>
        <dbReference type="Pfam" id="PF07811"/>
    </source>
</evidence>
<reference evidence="4" key="1">
    <citation type="submission" date="2017-06" db="EMBL/GenBank/DDBJ databases">
        <authorList>
            <person name="Varghese N."/>
            <person name="Submissions S."/>
        </authorList>
    </citation>
    <scope>NUCLEOTIDE SEQUENCE [LARGE SCALE GENOMIC DNA]</scope>
    <source>
        <strain evidence="4">LNB2</strain>
    </source>
</reference>
<sequence length="195" mass="21636">MRLRHLHRRIREDRRGIAAVEFALVALPLCGIILALFDFGYRMYLGSVIEGTLHRAARNSAIGNLTAQQVDDYIDSQLESFSNTATIEIEKKSYYEYSGIGKPEKIKQDTDPLGEYNVGDCYEDLNGNGIYDSVAGRTGLGGSDDIVYYKVTATYNQLMPLTKIFGFSSVATVSRSTVLRNQPFAAQTIPTVKCT</sequence>
<dbReference type="RefSeq" id="WP_089220366.1">
    <property type="nucleotide sequence ID" value="NZ_FZOS01000018.1"/>
</dbReference>